<feature type="region of interest" description="Disordered" evidence="6">
    <location>
        <begin position="141"/>
        <end position="232"/>
    </location>
</feature>
<keyword evidence="3" id="KW-0645">Protease</keyword>
<feature type="compositionally biased region" description="Basic and acidic residues" evidence="6">
    <location>
        <begin position="792"/>
        <end position="805"/>
    </location>
</feature>
<evidence type="ECO:0000256" key="2">
    <source>
        <dbReference type="ARBA" id="ARBA00022553"/>
    </source>
</evidence>
<dbReference type="GO" id="GO:0005737">
    <property type="term" value="C:cytoplasm"/>
    <property type="evidence" value="ECO:0007669"/>
    <property type="project" value="TreeGrafter"/>
</dbReference>
<dbReference type="SUPFAM" id="SSF54001">
    <property type="entry name" value="Cysteine proteinases"/>
    <property type="match status" value="1"/>
</dbReference>
<feature type="compositionally biased region" description="Polar residues" evidence="6">
    <location>
        <begin position="867"/>
        <end position="886"/>
    </location>
</feature>
<dbReference type="GO" id="GO:0005634">
    <property type="term" value="C:nucleus"/>
    <property type="evidence" value="ECO:0007669"/>
    <property type="project" value="TreeGrafter"/>
</dbReference>
<name>A0AAN6PIN3_9PEZI</name>
<dbReference type="PROSITE" id="PS50600">
    <property type="entry name" value="ULP_PROTEASE"/>
    <property type="match status" value="1"/>
</dbReference>
<feature type="compositionally biased region" description="Acidic residues" evidence="6">
    <location>
        <begin position="184"/>
        <end position="195"/>
    </location>
</feature>
<feature type="compositionally biased region" description="Basic and acidic residues" evidence="6">
    <location>
        <begin position="354"/>
        <end position="365"/>
    </location>
</feature>
<comment type="similarity">
    <text evidence="1">Belongs to the peptidase C48 family.</text>
</comment>
<dbReference type="Gene3D" id="3.40.395.10">
    <property type="entry name" value="Adenoviral Proteinase, Chain A"/>
    <property type="match status" value="1"/>
</dbReference>
<dbReference type="Pfam" id="PF25424">
    <property type="entry name" value="PH_35"/>
    <property type="match status" value="1"/>
</dbReference>
<feature type="region of interest" description="Disordered" evidence="6">
    <location>
        <begin position="354"/>
        <end position="409"/>
    </location>
</feature>
<keyword evidence="5" id="KW-0378">Hydrolase</keyword>
<dbReference type="Pfam" id="PF02902">
    <property type="entry name" value="Peptidase_C48"/>
    <property type="match status" value="1"/>
</dbReference>
<dbReference type="EMBL" id="MU854353">
    <property type="protein sequence ID" value="KAK4041688.1"/>
    <property type="molecule type" value="Genomic_DNA"/>
</dbReference>
<dbReference type="Proteomes" id="UP001303115">
    <property type="component" value="Unassembled WGS sequence"/>
</dbReference>
<evidence type="ECO:0000313" key="8">
    <source>
        <dbReference type="EMBL" id="KAK4041688.1"/>
    </source>
</evidence>
<dbReference type="PANTHER" id="PTHR46896:SF3">
    <property type="entry name" value="FI06413P-RELATED"/>
    <property type="match status" value="1"/>
</dbReference>
<feature type="region of interest" description="Disordered" evidence="6">
    <location>
        <begin position="660"/>
        <end position="681"/>
    </location>
</feature>
<comment type="caution">
    <text evidence="8">The sequence shown here is derived from an EMBL/GenBank/DDBJ whole genome shotgun (WGS) entry which is preliminary data.</text>
</comment>
<feature type="region of interest" description="Disordered" evidence="6">
    <location>
        <begin position="591"/>
        <end position="610"/>
    </location>
</feature>
<sequence length="1038" mass="114901">MPPGSSKTAFAPRTHVNTLDSSPGCPPGLPQTSTSRPTGQPPPSKRQKTSTDTRRRGPNEDIIDDEQDATSRTERHGSQSTFSHSVSPGIPEYQTVAAYTKPGPNHPPVMIGHGNRAGVTRKREPIEESFDQRIARLVSTAGAKASACTTRDSADDGILGKTTRPGQHARSLNQAKKRPSHEIADDEDELVETNGEEATKAGTGQPNEVSPRRGPSSLSRRGDMKPTKWTDNTDTNMTVFGARVQAAVCEPNLRYLVNDGRKPCFLRPTNVPELRAVTHGNNPAEPSDWLKITGKAKSLAYHPESNIIRISQATDPSASIGRLMLLNFCSNDEASWVADWARKNLSMKIVRERERSWDKTNEEISHAGSQASVRRLSDATPTRRPQTAEEVPRTNVALPESGSASSRTPLRYQMQVSGQQHMTPLARAETSSELVSSGTRSLRTRQIAQPVQTFETPRIPVIHRWSDENPDWSKDWKMPLITRRTTVDKEDIPRLDEGQCLNDNLIGYGLRYLFDVFKDRAEDLHTRVYFHNSFFYEKLKAGRGAINYDGVKNWTAKVDLLSYDYIVVPVNEHYHWWVAIICNPGKLDPDSRALPGRPQGPSDEAEGNVDKTALDVEMTDVTETRPLQSPRAPAADEIDLVKSDIVNLVSDDKDVSVDLTSASRTKQTKKSKSGARTYNPEDPRIITLDSLGSNHPQGINLLKKYLLAEFEHKRGKLITDLPQQLGMRAINIPEQDNLCDCGVYLLGYIQEFVKNPNEFVRMMLQKEPLDWNFNPSALRELWRVTILEEHKAEQLKAKEKRESSAAKRTPKRSAEPSRDPSRETGGTNATNDKHGRIMDSYEESASRKTSSTPTKPGVRGVDGSGTKPASRSPLPNGSEQRQSSVTVPARSPQRHPHRQDSPVEVVVILPSQEDSDVLPSVEAPDVEELPNPPPQPPKDPNFLHRLSSTSASESSDDEDTPMEVSTDAFYAPHGAKPSTQQKTATPSSSAKARRRRAAKAKAPPKHTTSRFAAPDSPGLEAVVERAEVVRQPEPIDLT</sequence>
<dbReference type="InterPro" id="IPR057501">
    <property type="entry name" value="DeUb_enz_PH"/>
</dbReference>
<dbReference type="InterPro" id="IPR051947">
    <property type="entry name" value="Sentrin-specific_protease"/>
</dbReference>
<dbReference type="PANTHER" id="PTHR46896">
    <property type="entry name" value="SENTRIN-SPECIFIC PROTEASE"/>
    <property type="match status" value="1"/>
</dbReference>
<feature type="region of interest" description="Disordered" evidence="6">
    <location>
        <begin position="792"/>
        <end position="1018"/>
    </location>
</feature>
<reference evidence="9" key="1">
    <citation type="journal article" date="2023" name="Mol. Phylogenet. Evol.">
        <title>Genome-scale phylogeny and comparative genomics of the fungal order Sordariales.</title>
        <authorList>
            <person name="Hensen N."/>
            <person name="Bonometti L."/>
            <person name="Westerberg I."/>
            <person name="Brannstrom I.O."/>
            <person name="Guillou S."/>
            <person name="Cros-Aarteil S."/>
            <person name="Calhoun S."/>
            <person name="Haridas S."/>
            <person name="Kuo A."/>
            <person name="Mondo S."/>
            <person name="Pangilinan J."/>
            <person name="Riley R."/>
            <person name="LaButti K."/>
            <person name="Andreopoulos B."/>
            <person name="Lipzen A."/>
            <person name="Chen C."/>
            <person name="Yan M."/>
            <person name="Daum C."/>
            <person name="Ng V."/>
            <person name="Clum A."/>
            <person name="Steindorff A."/>
            <person name="Ohm R.A."/>
            <person name="Martin F."/>
            <person name="Silar P."/>
            <person name="Natvig D.O."/>
            <person name="Lalanne C."/>
            <person name="Gautier V."/>
            <person name="Ament-Velasquez S.L."/>
            <person name="Kruys A."/>
            <person name="Hutchinson M.I."/>
            <person name="Powell A.J."/>
            <person name="Barry K."/>
            <person name="Miller A.N."/>
            <person name="Grigoriev I.V."/>
            <person name="Debuchy R."/>
            <person name="Gladieux P."/>
            <person name="Hiltunen Thoren M."/>
            <person name="Johannesson H."/>
        </authorList>
    </citation>
    <scope>NUCLEOTIDE SEQUENCE [LARGE SCALE GENOMIC DNA]</scope>
    <source>
        <strain evidence="9">CBS 284.82</strain>
    </source>
</reference>
<gene>
    <name evidence="8" type="ORF">C8A01DRAFT_45227</name>
</gene>
<keyword evidence="9" id="KW-1185">Reference proteome</keyword>
<dbReference type="GO" id="GO:0006508">
    <property type="term" value="P:proteolysis"/>
    <property type="evidence" value="ECO:0007669"/>
    <property type="project" value="UniProtKB-KW"/>
</dbReference>
<evidence type="ECO:0000256" key="1">
    <source>
        <dbReference type="ARBA" id="ARBA00005234"/>
    </source>
</evidence>
<evidence type="ECO:0000313" key="9">
    <source>
        <dbReference type="Proteomes" id="UP001303115"/>
    </source>
</evidence>
<feature type="compositionally biased region" description="Basic residues" evidence="6">
    <location>
        <begin position="991"/>
        <end position="1008"/>
    </location>
</feature>
<dbReference type="InterPro" id="IPR003653">
    <property type="entry name" value="Peptidase_C48_C"/>
</dbReference>
<evidence type="ECO:0000256" key="5">
    <source>
        <dbReference type="ARBA" id="ARBA00022801"/>
    </source>
</evidence>
<evidence type="ECO:0000259" key="7">
    <source>
        <dbReference type="PROSITE" id="PS50600"/>
    </source>
</evidence>
<dbReference type="GO" id="GO:0016926">
    <property type="term" value="P:protein desumoylation"/>
    <property type="evidence" value="ECO:0007669"/>
    <property type="project" value="TreeGrafter"/>
</dbReference>
<keyword evidence="4" id="KW-0833">Ubl conjugation pathway</keyword>
<accession>A0AAN6PIN3</accession>
<evidence type="ECO:0000256" key="3">
    <source>
        <dbReference type="ARBA" id="ARBA00022670"/>
    </source>
</evidence>
<feature type="compositionally biased region" description="Basic and acidic residues" evidence="6">
    <location>
        <begin position="49"/>
        <end position="59"/>
    </location>
</feature>
<keyword evidence="2" id="KW-0597">Phosphoprotein</keyword>
<dbReference type="GO" id="GO:0070139">
    <property type="term" value="F:SUMO-specific endopeptidase activity"/>
    <property type="evidence" value="ECO:0007669"/>
    <property type="project" value="TreeGrafter"/>
</dbReference>
<protein>
    <recommendedName>
        <fullName evidence="7">Ubiquitin-like protease family profile domain-containing protein</fullName>
    </recommendedName>
</protein>
<dbReference type="AlphaFoldDB" id="A0AAN6PIN3"/>
<dbReference type="InterPro" id="IPR038765">
    <property type="entry name" value="Papain-like_cys_pep_sf"/>
</dbReference>
<feature type="compositionally biased region" description="Pro residues" evidence="6">
    <location>
        <begin position="930"/>
        <end position="939"/>
    </location>
</feature>
<organism evidence="8 9">
    <name type="scientific">Parachaetomium inaequale</name>
    <dbReference type="NCBI Taxonomy" id="2588326"/>
    <lineage>
        <taxon>Eukaryota</taxon>
        <taxon>Fungi</taxon>
        <taxon>Dikarya</taxon>
        <taxon>Ascomycota</taxon>
        <taxon>Pezizomycotina</taxon>
        <taxon>Sordariomycetes</taxon>
        <taxon>Sordariomycetidae</taxon>
        <taxon>Sordariales</taxon>
        <taxon>Chaetomiaceae</taxon>
        <taxon>Parachaetomium</taxon>
    </lineage>
</organism>
<evidence type="ECO:0000256" key="6">
    <source>
        <dbReference type="SAM" id="MobiDB-lite"/>
    </source>
</evidence>
<feature type="region of interest" description="Disordered" evidence="6">
    <location>
        <begin position="1"/>
        <end position="116"/>
    </location>
</feature>
<feature type="domain" description="Ubiquitin-like protease family profile" evidence="7">
    <location>
        <begin position="485"/>
        <end position="752"/>
    </location>
</feature>
<proteinExistence type="inferred from homology"/>
<feature type="compositionally biased region" description="Basic and acidic residues" evidence="6">
    <location>
        <begin position="812"/>
        <end position="822"/>
    </location>
</feature>
<evidence type="ECO:0000256" key="4">
    <source>
        <dbReference type="ARBA" id="ARBA00022786"/>
    </source>
</evidence>